<sequence>MYVDGINIDMSLKVLDLSHEHTDSCNHEYEESINVYVEVLKKIDALLGYAYSSEINVLIEALIDRQGERFYREDIGLHVLQKVNKIIVKRKDYAKYEPIIDMAYSINKGIIVEIIEDNKEVDKRDDEKEINIIEVIGHTTNRSLSQAQD</sequence>
<dbReference type="KEGG" id="ncv:NCAV_0694"/>
<gene>
    <name evidence="1" type="ORF">NCAV_0694</name>
</gene>
<dbReference type="RefSeq" id="WP_103287342.1">
    <property type="nucleotide sequence ID" value="NZ_LT981265.1"/>
</dbReference>
<organism evidence="1 2">
    <name type="scientific">Candidatus Nitrosocaldus cavascurensis</name>
    <dbReference type="NCBI Taxonomy" id="2058097"/>
    <lineage>
        <taxon>Archaea</taxon>
        <taxon>Nitrososphaerota</taxon>
        <taxon>Nitrososphaeria</taxon>
        <taxon>Candidatus Nitrosocaldales</taxon>
        <taxon>Candidatus Nitrosocaldaceae</taxon>
        <taxon>Candidatus Nitrosocaldus</taxon>
    </lineage>
</organism>
<keyword evidence="2" id="KW-1185">Reference proteome</keyword>
<dbReference type="AlphaFoldDB" id="A0A2K5AQH4"/>
<proteinExistence type="predicted"/>
<dbReference type="GeneID" id="41594761"/>
<name>A0A2K5AQH4_9ARCH</name>
<evidence type="ECO:0000313" key="1">
    <source>
        <dbReference type="EMBL" id="SPC33875.1"/>
    </source>
</evidence>
<reference evidence="2" key="1">
    <citation type="submission" date="2018-01" db="EMBL/GenBank/DDBJ databases">
        <authorList>
            <person name="Kerou L M."/>
        </authorList>
    </citation>
    <scope>NUCLEOTIDE SEQUENCE [LARGE SCALE GENOMIC DNA]</scope>
    <source>
        <strain evidence="2">SCU2</strain>
    </source>
</reference>
<evidence type="ECO:0000313" key="2">
    <source>
        <dbReference type="Proteomes" id="UP000236248"/>
    </source>
</evidence>
<dbReference type="Proteomes" id="UP000236248">
    <property type="component" value="Chromosome NCAV"/>
</dbReference>
<protein>
    <submittedName>
        <fullName evidence="1">Uncharacterized protein</fullName>
    </submittedName>
</protein>
<dbReference type="EMBL" id="LT981265">
    <property type="protein sequence ID" value="SPC33875.1"/>
    <property type="molecule type" value="Genomic_DNA"/>
</dbReference>
<accession>A0A2K5AQH4</accession>